<gene>
    <name evidence="5" type="ORF">I6H06_15420</name>
    <name evidence="6" type="ORF">NFI99_24065</name>
</gene>
<dbReference type="EC" id="2.7.13.3" evidence="2"/>
<dbReference type="Pfam" id="PF02518">
    <property type="entry name" value="HATPase_c"/>
    <property type="match status" value="1"/>
</dbReference>
<keyword evidence="5" id="KW-0418">Kinase</keyword>
<evidence type="ECO:0000313" key="7">
    <source>
        <dbReference type="Proteomes" id="UP000594892"/>
    </source>
</evidence>
<evidence type="ECO:0000313" key="6">
    <source>
        <dbReference type="EMBL" id="USS44704.1"/>
    </source>
</evidence>
<evidence type="ECO:0000259" key="4">
    <source>
        <dbReference type="PROSITE" id="PS50109"/>
    </source>
</evidence>
<evidence type="ECO:0000256" key="3">
    <source>
        <dbReference type="ARBA" id="ARBA00022553"/>
    </source>
</evidence>
<dbReference type="Gene3D" id="1.10.287.130">
    <property type="match status" value="1"/>
</dbReference>
<dbReference type="PANTHER" id="PTHR43547:SF2">
    <property type="entry name" value="HYBRID SIGNAL TRANSDUCTION HISTIDINE KINASE C"/>
    <property type="match status" value="1"/>
</dbReference>
<dbReference type="GeneID" id="45697895"/>
<dbReference type="CDD" id="cd00082">
    <property type="entry name" value="HisKA"/>
    <property type="match status" value="1"/>
</dbReference>
<dbReference type="AlphaFoldDB" id="A0AAP9Y319"/>
<reference evidence="6" key="2">
    <citation type="submission" date="2022-06" db="EMBL/GenBank/DDBJ databases">
        <title>Draft genome sequence of Burkholderia glumae strain GR20004 isolated from rice panicle showing bacterial panicle blight.</title>
        <authorList>
            <person name="Choi S.Y."/>
            <person name="Lee Y.H."/>
        </authorList>
    </citation>
    <scope>NUCLEOTIDE SEQUENCE</scope>
    <source>
        <strain evidence="6">GR20004</strain>
    </source>
</reference>
<name>A0AAP9Y319_BURGL</name>
<dbReference type="GO" id="GO:0000155">
    <property type="term" value="F:phosphorelay sensor kinase activity"/>
    <property type="evidence" value="ECO:0007669"/>
    <property type="project" value="InterPro"/>
</dbReference>
<evidence type="ECO:0000256" key="2">
    <source>
        <dbReference type="ARBA" id="ARBA00012438"/>
    </source>
</evidence>
<evidence type="ECO:0000313" key="5">
    <source>
        <dbReference type="EMBL" id="QPQ93616.1"/>
    </source>
</evidence>
<dbReference type="Proteomes" id="UP000594892">
    <property type="component" value="Chromosome 2"/>
</dbReference>
<organism evidence="5 7">
    <name type="scientific">Burkholderia glumae</name>
    <name type="common">Pseudomonas glumae</name>
    <dbReference type="NCBI Taxonomy" id="337"/>
    <lineage>
        <taxon>Bacteria</taxon>
        <taxon>Pseudomonadati</taxon>
        <taxon>Pseudomonadota</taxon>
        <taxon>Betaproteobacteria</taxon>
        <taxon>Burkholderiales</taxon>
        <taxon>Burkholderiaceae</taxon>
        <taxon>Burkholderia</taxon>
    </lineage>
</organism>
<dbReference type="InterPro" id="IPR004358">
    <property type="entry name" value="Sig_transdc_His_kin-like_C"/>
</dbReference>
<dbReference type="Gene3D" id="3.30.565.10">
    <property type="entry name" value="Histidine kinase-like ATPase, C-terminal domain"/>
    <property type="match status" value="1"/>
</dbReference>
<feature type="domain" description="Histidine kinase" evidence="4">
    <location>
        <begin position="158"/>
        <end position="372"/>
    </location>
</feature>
<dbReference type="InterPro" id="IPR036097">
    <property type="entry name" value="HisK_dim/P_sf"/>
</dbReference>
<keyword evidence="3" id="KW-0597">Phosphoprotein</keyword>
<dbReference type="Proteomes" id="UP001056386">
    <property type="component" value="Chromosome 1"/>
</dbReference>
<dbReference type="SUPFAM" id="SSF47384">
    <property type="entry name" value="Homodimeric domain of signal transducing histidine kinase"/>
    <property type="match status" value="1"/>
</dbReference>
<dbReference type="PROSITE" id="PS50109">
    <property type="entry name" value="HIS_KIN"/>
    <property type="match status" value="1"/>
</dbReference>
<dbReference type="EMBL" id="CP099587">
    <property type="protein sequence ID" value="USS44704.1"/>
    <property type="molecule type" value="Genomic_DNA"/>
</dbReference>
<dbReference type="CDD" id="cd00075">
    <property type="entry name" value="HATPase"/>
    <property type="match status" value="1"/>
</dbReference>
<dbReference type="RefSeq" id="WP_015875524.1">
    <property type="nucleotide sequence ID" value="NZ_CP021074.1"/>
</dbReference>
<sequence length="385" mass="41808">MSLSAFIETHIEALIDDWARHAASLHQGRSRLSFTELRDSARRILIEVAANMRKAQTAAQQEDKARGAKRELDQALDAVSVLHADDRLAQGFDLNEVIAEYRALRASVLRRWEPGPLAGPQALQEMIRFNEAIDQGITESVRQFSRRSERMRDLFAGALAHDLRSPLGVVLISAEILLRDDTLVPSSRHAAVYAQRSGLRIKRMIDDLLIFTRTRLGDAMPIDVSPQDMGRLCRDACDEIRQLFSEAVIDLNCTGQLGGTWDGGRLGQLLFNLLSNAARYGTGEIGVEVRGSDGWVTLTVSNPGQPIPAQALPTLFDPLTRADSVPRRAGIAAGIGLGLYICRCISTAHGGTVEVASDARGTRFTVRLPRDASSAAAEPPGGAAG</sequence>
<dbReference type="PANTHER" id="PTHR43547">
    <property type="entry name" value="TWO-COMPONENT HISTIDINE KINASE"/>
    <property type="match status" value="1"/>
</dbReference>
<comment type="catalytic activity">
    <reaction evidence="1">
        <text>ATP + protein L-histidine = ADP + protein N-phospho-L-histidine.</text>
        <dbReference type="EC" id="2.7.13.3"/>
    </reaction>
</comment>
<reference evidence="5 7" key="1">
    <citation type="submission" date="2020-12" db="EMBL/GenBank/DDBJ databases">
        <title>FDA dAtabase for Regulatory Grade micrObial Sequences (FDA-ARGOS): Supporting development and validation of Infectious Disease Dx tests.</title>
        <authorList>
            <person name="Minogue T."/>
            <person name="Wolcott M."/>
            <person name="Wasieloski L."/>
            <person name="Aguilar W."/>
            <person name="Moore D."/>
            <person name="Jaissle J."/>
            <person name="Tallon L."/>
            <person name="Sadzewicz L."/>
            <person name="Zhao X."/>
            <person name="Boylan J."/>
            <person name="Ott S."/>
            <person name="Bowen H."/>
            <person name="Vavikolanu K."/>
            <person name="Mehta A."/>
            <person name="Aluvathingal J."/>
            <person name="Nadendla S."/>
            <person name="Yan Y."/>
            <person name="Sichtig H."/>
        </authorList>
    </citation>
    <scope>NUCLEOTIDE SEQUENCE [LARGE SCALE GENOMIC DNA]</scope>
    <source>
        <strain evidence="5 7">FDAARGOS_949</strain>
    </source>
</reference>
<keyword evidence="8" id="KW-1185">Reference proteome</keyword>
<accession>A0AAP9Y319</accession>
<dbReference type="InterPro" id="IPR005467">
    <property type="entry name" value="His_kinase_dom"/>
</dbReference>
<dbReference type="InterPro" id="IPR036890">
    <property type="entry name" value="HATPase_C_sf"/>
</dbReference>
<dbReference type="InterPro" id="IPR003594">
    <property type="entry name" value="HATPase_dom"/>
</dbReference>
<dbReference type="PRINTS" id="PR00344">
    <property type="entry name" value="BCTRLSENSOR"/>
</dbReference>
<evidence type="ECO:0000256" key="1">
    <source>
        <dbReference type="ARBA" id="ARBA00000085"/>
    </source>
</evidence>
<dbReference type="SMART" id="SM00387">
    <property type="entry name" value="HATPase_c"/>
    <property type="match status" value="1"/>
</dbReference>
<keyword evidence="5" id="KW-0808">Transferase</keyword>
<dbReference type="SUPFAM" id="SSF55874">
    <property type="entry name" value="ATPase domain of HSP90 chaperone/DNA topoisomerase II/histidine kinase"/>
    <property type="match status" value="1"/>
</dbReference>
<dbReference type="InterPro" id="IPR003661">
    <property type="entry name" value="HisK_dim/P_dom"/>
</dbReference>
<protein>
    <recommendedName>
        <fullName evidence="2">histidine kinase</fullName>
        <ecNumber evidence="2">2.7.13.3</ecNumber>
    </recommendedName>
</protein>
<proteinExistence type="predicted"/>
<dbReference type="EMBL" id="CP065601">
    <property type="protein sequence ID" value="QPQ93616.1"/>
    <property type="molecule type" value="Genomic_DNA"/>
</dbReference>
<dbReference type="SMART" id="SM00388">
    <property type="entry name" value="HisKA"/>
    <property type="match status" value="1"/>
</dbReference>
<dbReference type="Pfam" id="PF00512">
    <property type="entry name" value="HisKA"/>
    <property type="match status" value="1"/>
</dbReference>
<evidence type="ECO:0000313" key="8">
    <source>
        <dbReference type="Proteomes" id="UP001056386"/>
    </source>
</evidence>